<gene>
    <name evidence="6" type="ordered locus">ACIAD0167</name>
</gene>
<dbReference type="AlphaFoldDB" id="Q6FFL7"/>
<dbReference type="Gene3D" id="4.10.220.110">
    <property type="match status" value="1"/>
</dbReference>
<dbReference type="SMR" id="Q6FFL7"/>
<dbReference type="BioCyc" id="ASP62977:ACIAD_RS00780-MONOMER"/>
<dbReference type="STRING" id="202950.GCA_001485005_01901"/>
<accession>Q6FFL7</accession>
<evidence type="ECO:0000256" key="1">
    <source>
        <dbReference type="ARBA" id="ARBA00005558"/>
    </source>
</evidence>
<dbReference type="InterPro" id="IPR018769">
    <property type="entry name" value="VgrG2_DUF2345"/>
</dbReference>
<protein>
    <recommendedName>
        <fullName evidence="8">Type VI secretion system protein</fullName>
    </recommendedName>
</protein>
<dbReference type="NCBIfam" id="TIGR03361">
    <property type="entry name" value="VI_Rhs_Vgr"/>
    <property type="match status" value="1"/>
</dbReference>
<dbReference type="SUPFAM" id="SSF69279">
    <property type="entry name" value="Phage tail proteins"/>
    <property type="match status" value="1"/>
</dbReference>
<comment type="similarity">
    <text evidence="1">Belongs to the VgrG protein family.</text>
</comment>
<dbReference type="EMBL" id="CR543861">
    <property type="protein sequence ID" value="CAG67140.1"/>
    <property type="molecule type" value="Genomic_DNA"/>
</dbReference>
<reference evidence="6 7" key="1">
    <citation type="journal article" date="2004" name="Nucleic Acids Res.">
        <title>Unique features revealed by the genome sequence of Acinetobacter sp. ADP1, a versatile and naturally transformation competent bacterium.</title>
        <authorList>
            <person name="Barbe V."/>
            <person name="Vallenet D."/>
            <person name="Fonknechten N."/>
            <person name="Kreimeyer A."/>
            <person name="Oztas S."/>
            <person name="Labarre L."/>
            <person name="Cruveiller S."/>
            <person name="Robert C."/>
            <person name="Duprat S."/>
            <person name="Wincker P."/>
            <person name="Ornston L.N."/>
            <person name="Weissenbach J."/>
            <person name="Marliere P."/>
            <person name="Cohen G.N."/>
            <person name="Medigue C."/>
        </authorList>
    </citation>
    <scope>NUCLEOTIDE SEQUENCE [LARGE SCALE GENOMIC DNA]</scope>
    <source>
        <strain evidence="7">ATCC 33305 / BD413 / ADP1</strain>
    </source>
</reference>
<dbReference type="InterPro" id="IPR028244">
    <property type="entry name" value="T6SS_Rhs_Vgr_dom"/>
</dbReference>
<evidence type="ECO:0000313" key="6">
    <source>
        <dbReference type="EMBL" id="CAG67140.1"/>
    </source>
</evidence>
<sequence>MLNNIHSVFEQLGFGALKRAIHVQFSNPLLNTQIFLQRIDGKHTLNEGLEVELTCLSINAHIALKQFIGCQVAIDQVTDTGQLARTSGIITRATQGQSDGALTLYTLNIQDSTALWHKRRNSRVFMNKSVAEISEILFKEWQNRSSLFAASLTLDLSGLAQNYDIRPFTMQINETDYEFLTRLWRSEGINWLVDEKNTVVTHPLQPIAPQKLRLIDDNQQFLALSRGLIRFHRSHATEHFDSMTHLVAHRQLQSTAAYVQRWQADGLLQDEGSGSVLSAHQHSDQQSNESLSLEQAWSIGSAWTTDLTGADQATASSSQQIEKLNQNLTAYQERQAKYFIAQTTVRDAQVGYWFELQGHPEIDQHDLADRQFLIYEKRFFNQNNLPKDIQQQFEYLLMHSALKTSNQQERQGNELTLIRRQVKVVPEYQPLMHRPVVYPQRARVVGPENEEIYVDEWGRIKVRFLFTRTEDHAHDGGAGSNDNDTDSAWVDVLTPWAGEGYGARFLPRVGELVVIDFFDGHVDRPFATGRIHEAQRSPTKFDIRGQLPATRNLSGIRSQEIAGSGFNQLRFDDTTGQISTQLQSSHGASQLNLGNLSHPKNEETSQGRGEGFELRTDHYGAVRAGKGMLISTYAQEQAIADHLEAAQAQSLLAQSHENMKTLSDIALKQQTDALNVIDRLPKFIQSLELKSTEQALDRTVNLFKDNLNKDPINALKDCGSFIEDIGRLGGNTKGVVEEFDTFFTQNKDALENLKAFIENVEEHGTDVVKGRLASVKDDIQQNPFASLQDIGKVLANVDIKDFDLMSNCGTFSKGSKLEVTPSKALSSLQGFMEGYTQGLESSSDAKQQEQGKIFRQALMLLASPNGIALTTPENIILQASQDIAESASGSINLSAQKNIIGHAQDKVSLFAAQKGLSAYAAKGAVKIQAQDDLVDIIAKKVIKLISTEDKIELTSTKEIDIKAGGSQLIVNGNGVFIKTGGKFEVRSGQHVFTSGEKVSYEVPELPNTSIFSNRLDIYDLFWASDFSQLSYKAFVPETSSFTSGSIDEHGRTGKISTSDPTKVQVLVGSNDEWGLVIDGFDEDDFMTDQNVNDSESDNNIEVRDLK</sequence>
<evidence type="ECO:0000256" key="2">
    <source>
        <dbReference type="SAM" id="MobiDB-lite"/>
    </source>
</evidence>
<dbReference type="InterPro" id="IPR006531">
    <property type="entry name" value="Gp5/Vgr_OB"/>
</dbReference>
<evidence type="ECO:0000259" key="4">
    <source>
        <dbReference type="Pfam" id="PF10106"/>
    </source>
</evidence>
<organism evidence="6 7">
    <name type="scientific">Acinetobacter baylyi (strain ATCC 33305 / BD413 / ADP1)</name>
    <dbReference type="NCBI Taxonomy" id="62977"/>
    <lineage>
        <taxon>Bacteria</taxon>
        <taxon>Pseudomonadati</taxon>
        <taxon>Pseudomonadota</taxon>
        <taxon>Gammaproteobacteria</taxon>
        <taxon>Moraxellales</taxon>
        <taxon>Moraxellaceae</taxon>
        <taxon>Acinetobacter</taxon>
    </lineage>
</organism>
<dbReference type="Pfam" id="PF04717">
    <property type="entry name" value="Phage_base_V"/>
    <property type="match status" value="1"/>
</dbReference>
<dbReference type="NCBIfam" id="TIGR01646">
    <property type="entry name" value="vgr_GE"/>
    <property type="match status" value="1"/>
</dbReference>
<evidence type="ECO:0000313" key="7">
    <source>
        <dbReference type="Proteomes" id="UP000000430"/>
    </source>
</evidence>
<feature type="domain" description="Putative type VI secretion system Rhs element associated Vgr" evidence="5">
    <location>
        <begin position="559"/>
        <end position="666"/>
    </location>
</feature>
<dbReference type="Pfam" id="PF05954">
    <property type="entry name" value="Phage_GPD"/>
    <property type="match status" value="1"/>
</dbReference>
<dbReference type="Pfam" id="PF10106">
    <property type="entry name" value="DUF2345"/>
    <property type="match status" value="1"/>
</dbReference>
<dbReference type="GeneID" id="45232686"/>
<dbReference type="Gene3D" id="2.40.50.230">
    <property type="entry name" value="Gp5 N-terminal domain"/>
    <property type="match status" value="1"/>
</dbReference>
<dbReference type="RefSeq" id="WP_004930581.1">
    <property type="nucleotide sequence ID" value="NC_005966.1"/>
</dbReference>
<dbReference type="HOGENOM" id="CLU_004121_1_3_6"/>
<dbReference type="InterPro" id="IPR006533">
    <property type="entry name" value="T6SS_Vgr_RhsGE"/>
</dbReference>
<proteinExistence type="inferred from homology"/>
<dbReference type="OrthoDB" id="9762420at2"/>
<dbReference type="Pfam" id="PF13296">
    <property type="entry name" value="T6SS_Vgr"/>
    <property type="match status" value="1"/>
</dbReference>
<feature type="domain" description="DUF2345" evidence="4">
    <location>
        <begin position="848"/>
        <end position="995"/>
    </location>
</feature>
<evidence type="ECO:0008006" key="8">
    <source>
        <dbReference type="Google" id="ProtNLM"/>
    </source>
</evidence>
<dbReference type="Proteomes" id="UP000000430">
    <property type="component" value="Chromosome"/>
</dbReference>
<evidence type="ECO:0000259" key="3">
    <source>
        <dbReference type="Pfam" id="PF04717"/>
    </source>
</evidence>
<dbReference type="KEGG" id="aci:ACIAD0167"/>
<evidence type="ECO:0000259" key="5">
    <source>
        <dbReference type="Pfam" id="PF13296"/>
    </source>
</evidence>
<feature type="region of interest" description="Disordered" evidence="2">
    <location>
        <begin position="588"/>
        <end position="612"/>
    </location>
</feature>
<dbReference type="Gene3D" id="3.55.50.10">
    <property type="entry name" value="Baseplate protein-like domains"/>
    <property type="match status" value="1"/>
</dbReference>
<dbReference type="Gene3D" id="2.30.110.50">
    <property type="match status" value="1"/>
</dbReference>
<name>Q6FFL7_ACIAD</name>
<dbReference type="InterPro" id="IPR037026">
    <property type="entry name" value="Vgr_OB-fold_dom_sf"/>
</dbReference>
<dbReference type="eggNOG" id="COG3501">
    <property type="taxonomic scope" value="Bacteria"/>
</dbReference>
<feature type="domain" description="Gp5/Type VI secretion system Vgr protein OB-fold" evidence="3">
    <location>
        <begin position="483"/>
        <end position="531"/>
    </location>
</feature>
<dbReference type="eggNOG" id="COG4253">
    <property type="taxonomic scope" value="Bacteria"/>
</dbReference>
<dbReference type="SUPFAM" id="SSF69255">
    <property type="entry name" value="gp5 N-terminal domain-like"/>
    <property type="match status" value="1"/>
</dbReference>
<feature type="compositionally biased region" description="Basic and acidic residues" evidence="2">
    <location>
        <begin position="599"/>
        <end position="612"/>
    </location>
</feature>
<dbReference type="InterPro" id="IPR017847">
    <property type="entry name" value="T6SS_RhsGE_Vgr_subset"/>
</dbReference>